<reference evidence="3 4" key="1">
    <citation type="journal article" date="2013" name="PLoS Genet.">
        <title>Distinctive expansion of potential virulence genes in the genome of the oomycete fish pathogen Saprolegnia parasitica.</title>
        <authorList>
            <person name="Jiang R.H."/>
            <person name="de Bruijn I."/>
            <person name="Haas B.J."/>
            <person name="Belmonte R."/>
            <person name="Lobach L."/>
            <person name="Christie J."/>
            <person name="van den Ackerveken G."/>
            <person name="Bottin A."/>
            <person name="Bulone V."/>
            <person name="Diaz-Moreno S.M."/>
            <person name="Dumas B."/>
            <person name="Fan L."/>
            <person name="Gaulin E."/>
            <person name="Govers F."/>
            <person name="Grenville-Briggs L.J."/>
            <person name="Horner N.R."/>
            <person name="Levin J.Z."/>
            <person name="Mammella M."/>
            <person name="Meijer H.J."/>
            <person name="Morris P."/>
            <person name="Nusbaum C."/>
            <person name="Oome S."/>
            <person name="Phillips A.J."/>
            <person name="van Rooyen D."/>
            <person name="Rzeszutek E."/>
            <person name="Saraiva M."/>
            <person name="Secombes C.J."/>
            <person name="Seidl M.F."/>
            <person name="Snel B."/>
            <person name="Stassen J.H."/>
            <person name="Sykes S."/>
            <person name="Tripathy S."/>
            <person name="van den Berg H."/>
            <person name="Vega-Arreguin J.C."/>
            <person name="Wawra S."/>
            <person name="Young S.K."/>
            <person name="Zeng Q."/>
            <person name="Dieguez-Uribeondo J."/>
            <person name="Russ C."/>
            <person name="Tyler B.M."/>
            <person name="van West P."/>
        </authorList>
    </citation>
    <scope>NUCLEOTIDE SEQUENCE [LARGE SCALE GENOMIC DNA]</scope>
    <source>
        <strain evidence="3 4">CBS 223.65</strain>
    </source>
</reference>
<feature type="compositionally biased region" description="Polar residues" evidence="2">
    <location>
        <begin position="960"/>
        <end position="973"/>
    </location>
</feature>
<dbReference type="OrthoDB" id="10255522at2759"/>
<dbReference type="GeneID" id="24124358"/>
<name>A0A067D4F0_SAPPC</name>
<feature type="coiled-coil region" evidence="1">
    <location>
        <begin position="616"/>
        <end position="650"/>
    </location>
</feature>
<evidence type="ECO:0000256" key="1">
    <source>
        <dbReference type="SAM" id="Coils"/>
    </source>
</evidence>
<dbReference type="AlphaFoldDB" id="A0A067D4F0"/>
<dbReference type="RefSeq" id="XP_012195533.1">
    <property type="nucleotide sequence ID" value="XM_012340143.1"/>
</dbReference>
<dbReference type="KEGG" id="spar:SPRG_01777"/>
<accession>A0A067D4F0</accession>
<sequence>MWNALFGSDDDMMDPTQAGSAAKVIYGAGEEPDAMTMLLGRLTTLLERLGEAEHARKLWEEKARKLETVNQKLAYELEYSTDAELRGRIEDLTAMNTALTTVKATLEKEVETKEARVHAQDAVVKELEAKVNELDVSHAACVAELDELVGTKEETDREIQRLCRSLDQKAVEIAALTSDIKASAAARDEERAALEAASDSDKASLIAQYNQVQEEDRVKLATAAAELAELHATVTQLEAQLASLTQVEASLREYLAQAQAHVGHMTTELNTEKAKLADAQNKIHRLEMDHAAMKQLESTWKEDAIRKLTEQVQGTQDELSRMMELNMELTERNALEDELEGWRTTVDANNAVWMTSLEKEQATVRAQAEHIAQLEAAVSELETAYDDQSDSLRAQMQALETQALEWRQRLEAQTTEWVDVQAKMAAAHAADIRARDDAHAAQVASLRDTIASIQLAKDKEVLALHAALVQEKEALRAQLDVALASAASESATAELKAENAQLLESIASMKEGEVQWRAREASMEASLEAMARLASDNAFAKEQEHAASLAALKDELASSVAAHEAKAATLEEQIANTQAFLEECEEAALEWERKHDRVYDDLQTSVAHSRALTDAVAALEADKAAAAAHVAALEADASTKDEALTELQANLASLVTSHEAAVAALQSDYTTQLSARDMTIDELKLRIQTLETNQSAVDDLAAAQSKAAIEIRALQTELFAAHEECERLRAALATADATKSAAEAAMAEAFEAEKARLLGMLDQGKQAFQVLKTKHTQMLDEFRVVSDEKATLSSETQAQLDAAQRVFDAEKRQLQHELAATQKMLSDVHASANLSNEQLEEHIRELQHQMHLRENKFESETEDLLEEIASLNGQLTDIQVQNNVLSARSHRLARDLSQFMDLPPEDAVLIANPNTPNLWELLATGMEQLKSDLEVASTYASNLDQMDGNDNLQDATFSAFSPSNASQDLASSSYRDHEPMRTAAVQ</sequence>
<feature type="coiled-coil region" evidence="1">
    <location>
        <begin position="553"/>
        <end position="587"/>
    </location>
</feature>
<feature type="coiled-coil region" evidence="1">
    <location>
        <begin position="220"/>
        <end position="332"/>
    </location>
</feature>
<evidence type="ECO:0000256" key="2">
    <source>
        <dbReference type="SAM" id="MobiDB-lite"/>
    </source>
</evidence>
<dbReference type="OMA" id="QETHAND"/>
<feature type="coiled-coil region" evidence="1">
    <location>
        <begin position="829"/>
        <end position="874"/>
    </location>
</feature>
<feature type="region of interest" description="Disordered" evidence="2">
    <location>
        <begin position="960"/>
        <end position="986"/>
    </location>
</feature>
<proteinExistence type="predicted"/>
<evidence type="ECO:0000313" key="4">
    <source>
        <dbReference type="Proteomes" id="UP000030745"/>
    </source>
</evidence>
<organism evidence="3 4">
    <name type="scientific">Saprolegnia parasitica (strain CBS 223.65)</name>
    <dbReference type="NCBI Taxonomy" id="695850"/>
    <lineage>
        <taxon>Eukaryota</taxon>
        <taxon>Sar</taxon>
        <taxon>Stramenopiles</taxon>
        <taxon>Oomycota</taxon>
        <taxon>Saprolegniomycetes</taxon>
        <taxon>Saprolegniales</taxon>
        <taxon>Saprolegniaceae</taxon>
        <taxon>Saprolegnia</taxon>
    </lineage>
</organism>
<feature type="coiled-coil region" evidence="1">
    <location>
        <begin position="357"/>
        <end position="416"/>
    </location>
</feature>
<keyword evidence="1" id="KW-0175">Coiled coil</keyword>
<protein>
    <submittedName>
        <fullName evidence="3">Uncharacterized protein</fullName>
    </submittedName>
</protein>
<gene>
    <name evidence="3" type="ORF">SPRG_01777</name>
</gene>
<evidence type="ECO:0000313" key="3">
    <source>
        <dbReference type="EMBL" id="KDO33897.1"/>
    </source>
</evidence>
<dbReference type="VEuPathDB" id="FungiDB:SPRG_01777"/>
<dbReference type="Proteomes" id="UP000030745">
    <property type="component" value="Unassembled WGS sequence"/>
</dbReference>
<keyword evidence="4" id="KW-1185">Reference proteome</keyword>
<dbReference type="EMBL" id="KK583192">
    <property type="protein sequence ID" value="KDO33897.1"/>
    <property type="molecule type" value="Genomic_DNA"/>
</dbReference>